<protein>
    <submittedName>
        <fullName evidence="2">G10194 protein</fullName>
    </submittedName>
</protein>
<feature type="compositionally biased region" description="Polar residues" evidence="1">
    <location>
        <begin position="75"/>
        <end position="87"/>
    </location>
</feature>
<evidence type="ECO:0000256" key="1">
    <source>
        <dbReference type="SAM" id="MobiDB-lite"/>
    </source>
</evidence>
<sequence>MQPHRLLLSHDFNAEYADINRIAAWVKRTVMPYTRADYIADEAASPSRRHLSQIHAGSGQPDSAAKVIGALRYAGSSSETTHTTPARSQVDGMRSQGGRRRLSQLPAGSEQPDSAARVISALSNARSSSQATHASLARTQADAKSIQGGRRHLSQIPAGNEQLDSAARVIGALSYAGSSSETTHATPARGQMDAMHSRGGRRHLSQIPAASGQPDSEARVIGALSNAGSSSQVTHAALARTQADARRIQGGRRHLS</sequence>
<name>A0ABP1G4R6_9CHLO</name>
<feature type="region of interest" description="Disordered" evidence="1">
    <location>
        <begin position="178"/>
        <end position="216"/>
    </location>
</feature>
<evidence type="ECO:0000313" key="3">
    <source>
        <dbReference type="Proteomes" id="UP001497392"/>
    </source>
</evidence>
<comment type="caution">
    <text evidence="2">The sequence shown here is derived from an EMBL/GenBank/DDBJ whole genome shotgun (WGS) entry which is preliminary data.</text>
</comment>
<dbReference type="EMBL" id="CAXHTA020000017">
    <property type="protein sequence ID" value="CAL5227264.1"/>
    <property type="molecule type" value="Genomic_DNA"/>
</dbReference>
<organism evidence="2 3">
    <name type="scientific">Coccomyxa viridis</name>
    <dbReference type="NCBI Taxonomy" id="1274662"/>
    <lineage>
        <taxon>Eukaryota</taxon>
        <taxon>Viridiplantae</taxon>
        <taxon>Chlorophyta</taxon>
        <taxon>core chlorophytes</taxon>
        <taxon>Trebouxiophyceae</taxon>
        <taxon>Trebouxiophyceae incertae sedis</taxon>
        <taxon>Coccomyxaceae</taxon>
        <taxon>Coccomyxa</taxon>
    </lineage>
</organism>
<reference evidence="2 3" key="1">
    <citation type="submission" date="2024-06" db="EMBL/GenBank/DDBJ databases">
        <authorList>
            <person name="Kraege A."/>
            <person name="Thomma B."/>
        </authorList>
    </citation>
    <scope>NUCLEOTIDE SEQUENCE [LARGE SCALE GENOMIC DNA]</scope>
</reference>
<feature type="region of interest" description="Disordered" evidence="1">
    <location>
        <begin position="75"/>
        <end position="115"/>
    </location>
</feature>
<keyword evidence="3" id="KW-1185">Reference proteome</keyword>
<dbReference type="Proteomes" id="UP001497392">
    <property type="component" value="Unassembled WGS sequence"/>
</dbReference>
<accession>A0ABP1G4R6</accession>
<gene>
    <name evidence="2" type="primary">g10194</name>
    <name evidence="2" type="ORF">VP750_LOCUS9170</name>
</gene>
<evidence type="ECO:0000313" key="2">
    <source>
        <dbReference type="EMBL" id="CAL5227264.1"/>
    </source>
</evidence>
<proteinExistence type="predicted"/>